<comment type="caution">
    <text evidence="3">The sequence shown here is derived from an EMBL/GenBank/DDBJ whole genome shotgun (WGS) entry which is preliminary data.</text>
</comment>
<evidence type="ECO:0000259" key="2">
    <source>
        <dbReference type="Pfam" id="PF05229"/>
    </source>
</evidence>
<feature type="chain" id="PRO_5012241732" description="Spore coat protein U/FanG domain-containing protein" evidence="1">
    <location>
        <begin position="31"/>
        <end position="174"/>
    </location>
</feature>
<gene>
    <name evidence="3" type="ORF">CDN99_17695</name>
</gene>
<dbReference type="OrthoDB" id="8588792at2"/>
<feature type="signal peptide" evidence="1">
    <location>
        <begin position="1"/>
        <end position="30"/>
    </location>
</feature>
<name>A0A246J5B7_9BURK</name>
<dbReference type="PANTHER" id="PTHR37089">
    <property type="entry name" value="PROTEIN U-RELATED"/>
    <property type="match status" value="1"/>
</dbReference>
<evidence type="ECO:0000313" key="3">
    <source>
        <dbReference type="EMBL" id="OWQ87725.1"/>
    </source>
</evidence>
<evidence type="ECO:0000256" key="1">
    <source>
        <dbReference type="SAM" id="SignalP"/>
    </source>
</evidence>
<keyword evidence="4" id="KW-1185">Reference proteome</keyword>
<accession>A0A246J5B7</accession>
<dbReference type="SMART" id="SM00972">
    <property type="entry name" value="SCPU"/>
    <property type="match status" value="1"/>
</dbReference>
<dbReference type="Proteomes" id="UP000197468">
    <property type="component" value="Unassembled WGS sequence"/>
</dbReference>
<evidence type="ECO:0000313" key="4">
    <source>
        <dbReference type="Proteomes" id="UP000197468"/>
    </source>
</evidence>
<feature type="domain" description="Spore coat protein U/FanG" evidence="2">
    <location>
        <begin position="37"/>
        <end position="170"/>
    </location>
</feature>
<organism evidence="3 4">
    <name type="scientific">Roseateles aquatilis</name>
    <dbReference type="NCBI Taxonomy" id="431061"/>
    <lineage>
        <taxon>Bacteria</taxon>
        <taxon>Pseudomonadati</taxon>
        <taxon>Pseudomonadota</taxon>
        <taxon>Betaproteobacteria</taxon>
        <taxon>Burkholderiales</taxon>
        <taxon>Sphaerotilaceae</taxon>
        <taxon>Roseateles</taxon>
    </lineage>
</organism>
<dbReference type="PANTHER" id="PTHR37089:SF3">
    <property type="entry name" value="EXPORTED PROTEIN"/>
    <property type="match status" value="1"/>
</dbReference>
<dbReference type="EMBL" id="NIOF01000008">
    <property type="protein sequence ID" value="OWQ87725.1"/>
    <property type="molecule type" value="Genomic_DNA"/>
</dbReference>
<dbReference type="Pfam" id="PF05229">
    <property type="entry name" value="SCPU"/>
    <property type="match status" value="1"/>
</dbReference>
<dbReference type="InterPro" id="IPR053167">
    <property type="entry name" value="Spore_coat_component"/>
</dbReference>
<sequence length="174" mass="18009">MTQLPFFRRLIPVRVLLALGLLVGASGAHALCLPAVCTCTAQTTNLLFSNYNPLAYSTSTTTGTVTIKCGGVAGLLIPFTIALSQGGGTSFATRRLAFGAHTLSYNLYADSAYTSVWGDGTASTVTVGGSLLLDVLSLLGSATYTVYGQIPARQVTTVPGGPYTDAVTVTITYQ</sequence>
<dbReference type="AlphaFoldDB" id="A0A246J5B7"/>
<protein>
    <recommendedName>
        <fullName evidence="2">Spore coat protein U/FanG domain-containing protein</fullName>
    </recommendedName>
</protein>
<dbReference type="InterPro" id="IPR007893">
    <property type="entry name" value="Spore_coat_U/FanG"/>
</dbReference>
<keyword evidence="1" id="KW-0732">Signal</keyword>
<dbReference type="RefSeq" id="WP_088386213.1">
    <property type="nucleotide sequence ID" value="NZ_NIOF01000008.1"/>
</dbReference>
<reference evidence="3 4" key="1">
    <citation type="journal article" date="2008" name="Int. J. Syst. Evol. Microbiol.">
        <title>Description of Roseateles aquatilis sp. nov. and Roseateles terrae sp. nov., in the class Betaproteobacteria, and emended description of the genus Roseateles.</title>
        <authorList>
            <person name="Gomila M."/>
            <person name="Bowien B."/>
            <person name="Falsen E."/>
            <person name="Moore E.R."/>
            <person name="Lalucat J."/>
        </authorList>
    </citation>
    <scope>NUCLEOTIDE SEQUENCE [LARGE SCALE GENOMIC DNA]</scope>
    <source>
        <strain evidence="3 4">CCUG 48205</strain>
    </source>
</reference>
<proteinExistence type="predicted"/>